<dbReference type="GO" id="GO:0006865">
    <property type="term" value="P:amino acid transport"/>
    <property type="evidence" value="ECO:0007669"/>
    <property type="project" value="UniProtKB-KW"/>
</dbReference>
<protein>
    <submittedName>
        <fullName evidence="10">Protein GLUTAMINE DUMPER 2</fullName>
    </submittedName>
</protein>
<dbReference type="PANTHER" id="PTHR33228:SF77">
    <property type="entry name" value="PROTEIN GLUTAMINE DUMPER 2"/>
    <property type="match status" value="1"/>
</dbReference>
<reference evidence="10" key="1">
    <citation type="submission" date="2018-05" db="EMBL/GenBank/DDBJ databases">
        <title>Draft genome of Mucuna pruriens seed.</title>
        <authorList>
            <person name="Nnadi N.E."/>
            <person name="Vos R."/>
            <person name="Hasami M.H."/>
            <person name="Devisetty U.K."/>
            <person name="Aguiy J.C."/>
        </authorList>
    </citation>
    <scope>NUCLEOTIDE SEQUENCE [LARGE SCALE GENOMIC DNA]</scope>
    <source>
        <strain evidence="10">JCA_2017</strain>
    </source>
</reference>
<comment type="subcellular location">
    <subcellularLocation>
        <location evidence="1">Membrane</location>
        <topology evidence="1">Single-pass membrane protein</topology>
    </subcellularLocation>
</comment>
<dbReference type="Proteomes" id="UP000257109">
    <property type="component" value="Unassembled WGS sequence"/>
</dbReference>
<evidence type="ECO:0000256" key="9">
    <source>
        <dbReference type="SAM" id="Phobius"/>
    </source>
</evidence>
<comment type="similarity">
    <text evidence="2">Belongs to the GLUTAMINE DUMPER 1 (TC 9.B.60) family.</text>
</comment>
<accession>A0A371GUQ2</accession>
<evidence type="ECO:0000256" key="6">
    <source>
        <dbReference type="ARBA" id="ARBA00022989"/>
    </source>
</evidence>
<dbReference type="STRING" id="157652.A0A371GUQ2"/>
<keyword evidence="5" id="KW-0029">Amino-acid transport</keyword>
<evidence type="ECO:0000256" key="3">
    <source>
        <dbReference type="ARBA" id="ARBA00022448"/>
    </source>
</evidence>
<dbReference type="AlphaFoldDB" id="A0A371GUQ2"/>
<organism evidence="10 11">
    <name type="scientific">Mucuna pruriens</name>
    <name type="common">Velvet bean</name>
    <name type="synonym">Dolichos pruriens</name>
    <dbReference type="NCBI Taxonomy" id="157652"/>
    <lineage>
        <taxon>Eukaryota</taxon>
        <taxon>Viridiplantae</taxon>
        <taxon>Streptophyta</taxon>
        <taxon>Embryophyta</taxon>
        <taxon>Tracheophyta</taxon>
        <taxon>Spermatophyta</taxon>
        <taxon>Magnoliopsida</taxon>
        <taxon>eudicotyledons</taxon>
        <taxon>Gunneridae</taxon>
        <taxon>Pentapetalae</taxon>
        <taxon>rosids</taxon>
        <taxon>fabids</taxon>
        <taxon>Fabales</taxon>
        <taxon>Fabaceae</taxon>
        <taxon>Papilionoideae</taxon>
        <taxon>50 kb inversion clade</taxon>
        <taxon>NPAAA clade</taxon>
        <taxon>indigoferoid/millettioid clade</taxon>
        <taxon>Phaseoleae</taxon>
        <taxon>Mucuna</taxon>
    </lineage>
</organism>
<feature type="transmembrane region" description="Helical" evidence="9">
    <location>
        <begin position="47"/>
        <end position="71"/>
    </location>
</feature>
<evidence type="ECO:0000313" key="10">
    <source>
        <dbReference type="EMBL" id="RDX94274.1"/>
    </source>
</evidence>
<keyword evidence="4 9" id="KW-0812">Transmembrane</keyword>
<name>A0A371GUQ2_MUCPR</name>
<evidence type="ECO:0000256" key="8">
    <source>
        <dbReference type="SAM" id="MobiDB-lite"/>
    </source>
</evidence>
<comment type="caution">
    <text evidence="10">The sequence shown here is derived from an EMBL/GenBank/DDBJ whole genome shotgun (WGS) entry which is preliminary data.</text>
</comment>
<feature type="non-terminal residue" evidence="10">
    <location>
        <position position="1"/>
    </location>
</feature>
<sequence length="164" mass="17927">MRSIPIPPPSKLNPPMNTLASARGTVTVVAATTPTIQSSPWHSPIPYLFGGLATIMALISLALFMLACSYWRLTTTQHTHFENNSNINNDVVKDTDDDPQNKDPPKVHDHNILVIMAGDHKPTFLATPSCPNSSSSDKYLGNSQICHKSHKENGTSQQHTVMDV</sequence>
<evidence type="ECO:0000256" key="2">
    <source>
        <dbReference type="ARBA" id="ARBA00009977"/>
    </source>
</evidence>
<feature type="compositionally biased region" description="Basic and acidic residues" evidence="8">
    <location>
        <begin position="91"/>
        <end position="107"/>
    </location>
</feature>
<feature type="region of interest" description="Disordered" evidence="8">
    <location>
        <begin position="82"/>
        <end position="107"/>
    </location>
</feature>
<proteinExistence type="inferred from homology"/>
<evidence type="ECO:0000256" key="1">
    <source>
        <dbReference type="ARBA" id="ARBA00004167"/>
    </source>
</evidence>
<evidence type="ECO:0000313" key="11">
    <source>
        <dbReference type="Proteomes" id="UP000257109"/>
    </source>
</evidence>
<dbReference type="GO" id="GO:0080143">
    <property type="term" value="P:regulation of amino acid export"/>
    <property type="evidence" value="ECO:0007669"/>
    <property type="project" value="InterPro"/>
</dbReference>
<keyword evidence="11" id="KW-1185">Reference proteome</keyword>
<dbReference type="PANTHER" id="PTHR33228">
    <property type="entry name" value="PROTEIN GLUTAMINE DUMPER 4-RELATED"/>
    <property type="match status" value="1"/>
</dbReference>
<keyword evidence="3" id="KW-0813">Transport</keyword>
<dbReference type="EMBL" id="QJKJ01004408">
    <property type="protein sequence ID" value="RDX94274.1"/>
    <property type="molecule type" value="Genomic_DNA"/>
</dbReference>
<evidence type="ECO:0000256" key="4">
    <source>
        <dbReference type="ARBA" id="ARBA00022692"/>
    </source>
</evidence>
<evidence type="ECO:0000256" key="5">
    <source>
        <dbReference type="ARBA" id="ARBA00022970"/>
    </source>
</evidence>
<evidence type="ECO:0000256" key="7">
    <source>
        <dbReference type="ARBA" id="ARBA00023136"/>
    </source>
</evidence>
<keyword evidence="6 9" id="KW-1133">Transmembrane helix</keyword>
<dbReference type="GO" id="GO:0016020">
    <property type="term" value="C:membrane"/>
    <property type="evidence" value="ECO:0007669"/>
    <property type="project" value="UniProtKB-SubCell"/>
</dbReference>
<keyword evidence="7 9" id="KW-0472">Membrane</keyword>
<dbReference type="OrthoDB" id="1434583at2759"/>
<gene>
    <name evidence="10" type="primary">GDU2</name>
    <name evidence="10" type="ORF">CR513_23354</name>
</gene>
<dbReference type="InterPro" id="IPR040359">
    <property type="entry name" value="GDU"/>
</dbReference>